<evidence type="ECO:0000313" key="1">
    <source>
        <dbReference type="EMBL" id="BCK56256.1"/>
    </source>
</evidence>
<dbReference type="Proteomes" id="UP000516173">
    <property type="component" value="Chromosome"/>
</dbReference>
<name>A0A7G1KNZ3_9NOCA</name>
<dbReference type="EMBL" id="AP023396">
    <property type="protein sequence ID" value="BCK56256.1"/>
    <property type="molecule type" value="Genomic_DNA"/>
</dbReference>
<sequence length="116" mass="12524">MNTEISGDLLQRHPVLTVTGNPDHIVTELLRVRLGHVNILPGPPSGKPDRCHLSVQQPLPHMKVRLLALRVTATILLAAAARSVGARERVDGGGGLEVERSHEFSFEDIGAFDPAL</sequence>
<keyword evidence="2" id="KW-1185">Reference proteome</keyword>
<accession>A0A7G1KNZ3</accession>
<reference evidence="1 2" key="1">
    <citation type="submission" date="2020-08" db="EMBL/GenBank/DDBJ databases">
        <title>Genome Sequencing of Nocardia wallacei strain FMUON74 and assembly.</title>
        <authorList>
            <person name="Toyokawa M."/>
            <person name="Uesaka K."/>
        </authorList>
    </citation>
    <scope>NUCLEOTIDE SEQUENCE [LARGE SCALE GENOMIC DNA]</scope>
    <source>
        <strain evidence="1 2">FMUON74</strain>
    </source>
</reference>
<dbReference type="RefSeq" id="WP_187689618.1">
    <property type="nucleotide sequence ID" value="NZ_AP023396.1"/>
</dbReference>
<evidence type="ECO:0000313" key="2">
    <source>
        <dbReference type="Proteomes" id="UP000516173"/>
    </source>
</evidence>
<dbReference type="GeneID" id="80348516"/>
<gene>
    <name evidence="1" type="ORF">NWFMUON74_40280</name>
</gene>
<protein>
    <submittedName>
        <fullName evidence="1">Uncharacterized protein</fullName>
    </submittedName>
</protein>
<dbReference type="AlphaFoldDB" id="A0A7G1KNZ3"/>
<proteinExistence type="predicted"/>
<dbReference type="KEGG" id="nwl:NWFMUON74_40280"/>
<organism evidence="1 2">
    <name type="scientific">Nocardia wallacei</name>
    <dbReference type="NCBI Taxonomy" id="480035"/>
    <lineage>
        <taxon>Bacteria</taxon>
        <taxon>Bacillati</taxon>
        <taxon>Actinomycetota</taxon>
        <taxon>Actinomycetes</taxon>
        <taxon>Mycobacteriales</taxon>
        <taxon>Nocardiaceae</taxon>
        <taxon>Nocardia</taxon>
    </lineage>
</organism>